<dbReference type="InterPro" id="IPR036915">
    <property type="entry name" value="Cyclin-like_sf"/>
</dbReference>
<keyword evidence="4" id="KW-1185">Reference proteome</keyword>
<dbReference type="PANTHER" id="PTHR15615">
    <property type="match status" value="1"/>
</dbReference>
<dbReference type="Pfam" id="PF00134">
    <property type="entry name" value="Cyclin_N"/>
    <property type="match status" value="1"/>
</dbReference>
<name>A0AAD7F6C4_9AGAR</name>
<evidence type="ECO:0000313" key="3">
    <source>
        <dbReference type="EMBL" id="KAJ7604488.1"/>
    </source>
</evidence>
<dbReference type="GO" id="GO:0000307">
    <property type="term" value="C:cyclin-dependent protein kinase holoenzyme complex"/>
    <property type="evidence" value="ECO:0007669"/>
    <property type="project" value="TreeGrafter"/>
</dbReference>
<dbReference type="Proteomes" id="UP001221142">
    <property type="component" value="Unassembled WGS sequence"/>
</dbReference>
<dbReference type="AlphaFoldDB" id="A0AAD7F6C4"/>
<accession>A0AAD7F6C4</accession>
<comment type="caution">
    <text evidence="3">The sequence shown here is derived from an EMBL/GenBank/DDBJ whole genome shotgun (WGS) entry which is preliminary data.</text>
</comment>
<evidence type="ECO:0000259" key="2">
    <source>
        <dbReference type="Pfam" id="PF00134"/>
    </source>
</evidence>
<protein>
    <recommendedName>
        <fullName evidence="2">Cyclin N-terminal domain-containing protein</fullName>
    </recommendedName>
</protein>
<dbReference type="GO" id="GO:0016538">
    <property type="term" value="F:cyclin-dependent protein serine/threonine kinase regulator activity"/>
    <property type="evidence" value="ECO:0007669"/>
    <property type="project" value="TreeGrafter"/>
</dbReference>
<feature type="compositionally biased region" description="Low complexity" evidence="1">
    <location>
        <begin position="207"/>
        <end position="217"/>
    </location>
</feature>
<dbReference type="Gene3D" id="1.10.472.10">
    <property type="entry name" value="Cyclin-like"/>
    <property type="match status" value="1"/>
</dbReference>
<sequence>MHAASLVDSSWHSSELLELLDVELSAPVIHYLVEYISDIVDDALDRSSVVPSHRPPSYISDFFVFAAKVLYRAETTLSTLLVALAYLDRVSDVVCVASEEWALERLFLGAVICASKYANDSSLRNVHWAMCTQGLFGTRDIGLMEGEFLKVLRWRLGISEADVMAHRERIMAVVGHGAVKTGLTAGNLNTPPGLASRPQHRHRHTCSVSSIDSTSSS</sequence>
<dbReference type="GO" id="GO:0019901">
    <property type="term" value="F:protein kinase binding"/>
    <property type="evidence" value="ECO:0007669"/>
    <property type="project" value="InterPro"/>
</dbReference>
<feature type="non-terminal residue" evidence="3">
    <location>
        <position position="217"/>
    </location>
</feature>
<organism evidence="3 4">
    <name type="scientific">Roridomyces roridus</name>
    <dbReference type="NCBI Taxonomy" id="1738132"/>
    <lineage>
        <taxon>Eukaryota</taxon>
        <taxon>Fungi</taxon>
        <taxon>Dikarya</taxon>
        <taxon>Basidiomycota</taxon>
        <taxon>Agaricomycotina</taxon>
        <taxon>Agaricomycetes</taxon>
        <taxon>Agaricomycetidae</taxon>
        <taxon>Agaricales</taxon>
        <taxon>Marasmiineae</taxon>
        <taxon>Mycenaceae</taxon>
        <taxon>Roridomyces</taxon>
    </lineage>
</organism>
<proteinExistence type="predicted"/>
<dbReference type="InterPro" id="IPR006671">
    <property type="entry name" value="Cyclin_N"/>
</dbReference>
<dbReference type="PANTHER" id="PTHR15615:SF10">
    <property type="entry name" value="PHO85 CYCLIN-2-RELATED"/>
    <property type="match status" value="1"/>
</dbReference>
<dbReference type="CDD" id="cd20557">
    <property type="entry name" value="CYCLIN_ScPCL1-like"/>
    <property type="match status" value="1"/>
</dbReference>
<dbReference type="InterPro" id="IPR013922">
    <property type="entry name" value="Cyclin_PHO80-like"/>
</dbReference>
<dbReference type="EMBL" id="JARKIF010000104">
    <property type="protein sequence ID" value="KAJ7604488.1"/>
    <property type="molecule type" value="Genomic_DNA"/>
</dbReference>
<evidence type="ECO:0000256" key="1">
    <source>
        <dbReference type="SAM" id="MobiDB-lite"/>
    </source>
</evidence>
<evidence type="ECO:0000313" key="4">
    <source>
        <dbReference type="Proteomes" id="UP001221142"/>
    </source>
</evidence>
<gene>
    <name evidence="3" type="ORF">FB45DRAFT_810777</name>
</gene>
<dbReference type="GO" id="GO:0005634">
    <property type="term" value="C:nucleus"/>
    <property type="evidence" value="ECO:0007669"/>
    <property type="project" value="TreeGrafter"/>
</dbReference>
<dbReference type="SUPFAM" id="SSF47954">
    <property type="entry name" value="Cyclin-like"/>
    <property type="match status" value="1"/>
</dbReference>
<feature type="region of interest" description="Disordered" evidence="1">
    <location>
        <begin position="188"/>
        <end position="217"/>
    </location>
</feature>
<feature type="domain" description="Cyclin N-terminal" evidence="2">
    <location>
        <begin position="68"/>
        <end position="156"/>
    </location>
</feature>
<reference evidence="3" key="1">
    <citation type="submission" date="2023-03" db="EMBL/GenBank/DDBJ databases">
        <title>Massive genome expansion in bonnet fungi (Mycena s.s.) driven by repeated elements and novel gene families across ecological guilds.</title>
        <authorList>
            <consortium name="Lawrence Berkeley National Laboratory"/>
            <person name="Harder C.B."/>
            <person name="Miyauchi S."/>
            <person name="Viragh M."/>
            <person name="Kuo A."/>
            <person name="Thoen E."/>
            <person name="Andreopoulos B."/>
            <person name="Lu D."/>
            <person name="Skrede I."/>
            <person name="Drula E."/>
            <person name="Henrissat B."/>
            <person name="Morin E."/>
            <person name="Kohler A."/>
            <person name="Barry K."/>
            <person name="LaButti K."/>
            <person name="Morin E."/>
            <person name="Salamov A."/>
            <person name="Lipzen A."/>
            <person name="Mereny Z."/>
            <person name="Hegedus B."/>
            <person name="Baldrian P."/>
            <person name="Stursova M."/>
            <person name="Weitz H."/>
            <person name="Taylor A."/>
            <person name="Grigoriev I.V."/>
            <person name="Nagy L.G."/>
            <person name="Martin F."/>
            <person name="Kauserud H."/>
        </authorList>
    </citation>
    <scope>NUCLEOTIDE SEQUENCE</scope>
    <source>
        <strain evidence="3">9284</strain>
    </source>
</reference>